<evidence type="ECO:0000256" key="1">
    <source>
        <dbReference type="SAM" id="Phobius"/>
    </source>
</evidence>
<reference evidence="2 3" key="2">
    <citation type="journal article" date="2017" name="Nature">
        <title>The Apostasia genome and the evolution of orchids.</title>
        <authorList>
            <person name="Zhang G.Q."/>
            <person name="Liu K.W."/>
            <person name="Li Z."/>
            <person name="Lohaus R."/>
            <person name="Hsiao Y.Y."/>
            <person name="Niu S.C."/>
            <person name="Wang J.Y."/>
            <person name="Lin Y.C."/>
            <person name="Xu Q."/>
            <person name="Chen L.J."/>
            <person name="Yoshida K."/>
            <person name="Fujiwara S."/>
            <person name="Wang Z.W."/>
            <person name="Zhang Y.Q."/>
            <person name="Mitsuda N."/>
            <person name="Wang M."/>
            <person name="Liu G.H."/>
            <person name="Pecoraro L."/>
            <person name="Huang H.X."/>
            <person name="Xiao X.J."/>
            <person name="Lin M."/>
            <person name="Wu X.Y."/>
            <person name="Wu W.L."/>
            <person name="Chen Y.Y."/>
            <person name="Chang S.B."/>
            <person name="Sakamoto S."/>
            <person name="Ohme-Takagi M."/>
            <person name="Yagi M."/>
            <person name="Zeng S.J."/>
            <person name="Shen C.Y."/>
            <person name="Yeh C.M."/>
            <person name="Luo Y.B."/>
            <person name="Tsai W.C."/>
            <person name="Van de Peer Y."/>
            <person name="Liu Z.J."/>
        </authorList>
    </citation>
    <scope>NUCLEOTIDE SEQUENCE [LARGE SCALE GENOMIC DNA]</scope>
    <source>
        <tissue evidence="2">The whole plant</tissue>
    </source>
</reference>
<dbReference type="GO" id="GO:0052689">
    <property type="term" value="F:carboxylic ester hydrolase activity"/>
    <property type="evidence" value="ECO:0007669"/>
    <property type="project" value="TreeGrafter"/>
</dbReference>
<dbReference type="InterPro" id="IPR029058">
    <property type="entry name" value="AB_hydrolase_fold"/>
</dbReference>
<organism evidence="2 3">
    <name type="scientific">Dendrobium catenatum</name>
    <dbReference type="NCBI Taxonomy" id="906689"/>
    <lineage>
        <taxon>Eukaryota</taxon>
        <taxon>Viridiplantae</taxon>
        <taxon>Streptophyta</taxon>
        <taxon>Embryophyta</taxon>
        <taxon>Tracheophyta</taxon>
        <taxon>Spermatophyta</taxon>
        <taxon>Magnoliopsida</taxon>
        <taxon>Liliopsida</taxon>
        <taxon>Asparagales</taxon>
        <taxon>Orchidaceae</taxon>
        <taxon>Epidendroideae</taxon>
        <taxon>Malaxideae</taxon>
        <taxon>Dendrobiinae</taxon>
        <taxon>Dendrobium</taxon>
    </lineage>
</organism>
<evidence type="ECO:0000313" key="2">
    <source>
        <dbReference type="EMBL" id="PKU59647.1"/>
    </source>
</evidence>
<reference evidence="2 3" key="1">
    <citation type="journal article" date="2016" name="Sci. Rep.">
        <title>The Dendrobium catenatum Lindl. genome sequence provides insights into polysaccharide synthase, floral development and adaptive evolution.</title>
        <authorList>
            <person name="Zhang G.Q."/>
            <person name="Xu Q."/>
            <person name="Bian C."/>
            <person name="Tsai W.C."/>
            <person name="Yeh C.M."/>
            <person name="Liu K.W."/>
            <person name="Yoshida K."/>
            <person name="Zhang L.S."/>
            <person name="Chang S.B."/>
            <person name="Chen F."/>
            <person name="Shi Y."/>
            <person name="Su Y.Y."/>
            <person name="Zhang Y.Q."/>
            <person name="Chen L.J."/>
            <person name="Yin Y."/>
            <person name="Lin M."/>
            <person name="Huang H."/>
            <person name="Deng H."/>
            <person name="Wang Z.W."/>
            <person name="Zhu S.L."/>
            <person name="Zhao X."/>
            <person name="Deng C."/>
            <person name="Niu S.C."/>
            <person name="Huang J."/>
            <person name="Wang M."/>
            <person name="Liu G.H."/>
            <person name="Yang H.J."/>
            <person name="Xiao X.J."/>
            <person name="Hsiao Y.Y."/>
            <person name="Wu W.L."/>
            <person name="Chen Y.Y."/>
            <person name="Mitsuda N."/>
            <person name="Ohme-Takagi M."/>
            <person name="Luo Y.B."/>
            <person name="Van de Peer Y."/>
            <person name="Liu Z.J."/>
        </authorList>
    </citation>
    <scope>NUCLEOTIDE SEQUENCE [LARGE SCALE GENOMIC DNA]</scope>
    <source>
        <tissue evidence="2">The whole plant</tissue>
    </source>
</reference>
<name>A0A2I0V8C4_9ASPA</name>
<dbReference type="AlphaFoldDB" id="A0A2I0V8C4"/>
<proteinExistence type="predicted"/>
<dbReference type="PANTHER" id="PTHR10655:SF17">
    <property type="entry name" value="LYSOPHOSPHOLIPASE-LIKE PROTEIN 1"/>
    <property type="match status" value="1"/>
</dbReference>
<dbReference type="GO" id="GO:0008474">
    <property type="term" value="F:palmitoyl-(protein) hydrolase activity"/>
    <property type="evidence" value="ECO:0007669"/>
    <property type="project" value="TreeGrafter"/>
</dbReference>
<sequence>MRAEVNATTVLSTVLRPIALFSAAVAVTVLSASLLHRRGLLHLANPQTHMSGSFILWLHGLGDSGPANEPIRTFFTSPEFRNTKWSFPSAPTSPVSCNCELSFFCGDSIKLRSPFSCIKISEICSFGFEAVFDPLLFVKRSLFSSLLD</sequence>
<accession>A0A2I0V8C4</accession>
<dbReference type="PANTHER" id="PTHR10655">
    <property type="entry name" value="LYSOPHOSPHOLIPASE-RELATED"/>
    <property type="match status" value="1"/>
</dbReference>
<dbReference type="InterPro" id="IPR050565">
    <property type="entry name" value="LYPA1-2/EST-like"/>
</dbReference>
<gene>
    <name evidence="2" type="ORF">MA16_Dca020845</name>
</gene>
<keyword evidence="1" id="KW-0812">Transmembrane</keyword>
<feature type="transmembrane region" description="Helical" evidence="1">
    <location>
        <begin position="14"/>
        <end position="35"/>
    </location>
</feature>
<dbReference type="STRING" id="906689.A0A2I0V8C4"/>
<dbReference type="EMBL" id="KZ504079">
    <property type="protein sequence ID" value="PKU59647.1"/>
    <property type="molecule type" value="Genomic_DNA"/>
</dbReference>
<keyword evidence="3" id="KW-1185">Reference proteome</keyword>
<dbReference type="GO" id="GO:0005737">
    <property type="term" value="C:cytoplasm"/>
    <property type="evidence" value="ECO:0007669"/>
    <property type="project" value="TreeGrafter"/>
</dbReference>
<dbReference type="Gene3D" id="3.40.50.1820">
    <property type="entry name" value="alpha/beta hydrolase"/>
    <property type="match status" value="1"/>
</dbReference>
<protein>
    <submittedName>
        <fullName evidence="2">Lysophospholipase II</fullName>
    </submittedName>
</protein>
<keyword evidence="1" id="KW-0472">Membrane</keyword>
<keyword evidence="1" id="KW-1133">Transmembrane helix</keyword>
<dbReference type="Proteomes" id="UP000233837">
    <property type="component" value="Unassembled WGS sequence"/>
</dbReference>
<evidence type="ECO:0000313" key="3">
    <source>
        <dbReference type="Proteomes" id="UP000233837"/>
    </source>
</evidence>